<keyword evidence="3" id="KW-1185">Reference proteome</keyword>
<proteinExistence type="predicted"/>
<comment type="caution">
    <text evidence="2">The sequence shown here is derived from an EMBL/GenBank/DDBJ whole genome shotgun (WGS) entry which is preliminary data.</text>
</comment>
<evidence type="ECO:0000313" key="2">
    <source>
        <dbReference type="EMBL" id="GJE26258.1"/>
    </source>
</evidence>
<dbReference type="RefSeq" id="WP_238310226.1">
    <property type="nucleotide sequence ID" value="NZ_BPQV01000003.1"/>
</dbReference>
<keyword evidence="1" id="KW-0812">Transmembrane</keyword>
<name>A0ABQ4T4T3_METOR</name>
<reference evidence="2" key="1">
    <citation type="journal article" date="2021" name="Front. Microbiol.">
        <title>Comprehensive Comparative Genomics and Phenotyping of Methylobacterium Species.</title>
        <authorList>
            <person name="Alessa O."/>
            <person name="Ogura Y."/>
            <person name="Fujitani Y."/>
            <person name="Takami H."/>
            <person name="Hayashi T."/>
            <person name="Sahin N."/>
            <person name="Tani A."/>
        </authorList>
    </citation>
    <scope>NUCLEOTIDE SEQUENCE</scope>
    <source>
        <strain evidence="2">NBRC 15689</strain>
    </source>
</reference>
<evidence type="ECO:0000256" key="1">
    <source>
        <dbReference type="SAM" id="Phobius"/>
    </source>
</evidence>
<evidence type="ECO:0008006" key="4">
    <source>
        <dbReference type="Google" id="ProtNLM"/>
    </source>
</evidence>
<organism evidence="2 3">
    <name type="scientific">Methylobacterium organophilum</name>
    <dbReference type="NCBI Taxonomy" id="410"/>
    <lineage>
        <taxon>Bacteria</taxon>
        <taxon>Pseudomonadati</taxon>
        <taxon>Pseudomonadota</taxon>
        <taxon>Alphaproteobacteria</taxon>
        <taxon>Hyphomicrobiales</taxon>
        <taxon>Methylobacteriaceae</taxon>
        <taxon>Methylobacterium</taxon>
    </lineage>
</organism>
<dbReference type="EMBL" id="BPQV01000003">
    <property type="protein sequence ID" value="GJE26258.1"/>
    <property type="molecule type" value="Genomic_DNA"/>
</dbReference>
<evidence type="ECO:0000313" key="3">
    <source>
        <dbReference type="Proteomes" id="UP001055156"/>
    </source>
</evidence>
<gene>
    <name evidence="2" type="ORF">LKMONMHP_1107</name>
</gene>
<feature type="transmembrane region" description="Helical" evidence="1">
    <location>
        <begin position="34"/>
        <end position="59"/>
    </location>
</feature>
<reference evidence="2" key="2">
    <citation type="submission" date="2021-08" db="EMBL/GenBank/DDBJ databases">
        <authorList>
            <person name="Tani A."/>
            <person name="Ola A."/>
            <person name="Ogura Y."/>
            <person name="Katsura K."/>
            <person name="Hayashi T."/>
        </authorList>
    </citation>
    <scope>NUCLEOTIDE SEQUENCE</scope>
    <source>
        <strain evidence="2">NBRC 15689</strain>
    </source>
</reference>
<sequence>MTMRCAHALGLAAGALLAVSLCFGALSAWLYLGALISTACGVGAGPGFAVVWLVMAIGLARLLSAKFARAGLL</sequence>
<accession>A0ABQ4T4T3</accession>
<protein>
    <recommendedName>
        <fullName evidence="4">Lipoprotein</fullName>
    </recommendedName>
</protein>
<keyword evidence="1" id="KW-1133">Transmembrane helix</keyword>
<dbReference type="Proteomes" id="UP001055156">
    <property type="component" value="Unassembled WGS sequence"/>
</dbReference>
<keyword evidence="1" id="KW-0472">Membrane</keyword>